<dbReference type="OrthoDB" id="9781413at2"/>
<dbReference type="NCBIfam" id="TIGR01484">
    <property type="entry name" value="HAD-SF-IIB"/>
    <property type="match status" value="1"/>
</dbReference>
<dbReference type="PANTHER" id="PTHR10000:SF8">
    <property type="entry name" value="HAD SUPERFAMILY HYDROLASE-LIKE, TYPE 3"/>
    <property type="match status" value="1"/>
</dbReference>
<dbReference type="EMBL" id="WKPI01000056">
    <property type="protein sequence ID" value="MSC35107.1"/>
    <property type="molecule type" value="Genomic_DNA"/>
</dbReference>
<gene>
    <name evidence="2" type="ORF">GKD88_18495</name>
    <name evidence="1" type="ORF">GKE08_18585</name>
</gene>
<evidence type="ECO:0000313" key="1">
    <source>
        <dbReference type="EMBL" id="MSA91330.1"/>
    </source>
</evidence>
<dbReference type="EMBL" id="WKPJ01000053">
    <property type="protein sequence ID" value="MSA91330.1"/>
    <property type="molecule type" value="Genomic_DNA"/>
</dbReference>
<keyword evidence="1" id="KW-0378">Hydrolase</keyword>
<organism evidence="1 3">
    <name type="scientific">Holdemania massiliensis</name>
    <dbReference type="NCBI Taxonomy" id="1468449"/>
    <lineage>
        <taxon>Bacteria</taxon>
        <taxon>Bacillati</taxon>
        <taxon>Bacillota</taxon>
        <taxon>Erysipelotrichia</taxon>
        <taxon>Erysipelotrichales</taxon>
        <taxon>Erysipelotrichaceae</taxon>
        <taxon>Holdemania</taxon>
    </lineage>
</organism>
<name>A0A6N7SCJ6_9FIRM</name>
<dbReference type="Proteomes" id="UP000433575">
    <property type="component" value="Unassembled WGS sequence"/>
</dbReference>
<sequence length="273" mass="30315">MKPIQLVICDIDNTLVPKHHNVSARTHTCISQLKKKGIGFGLASGRSIDQLHLLEEMWNIQCEILIGLNGSEIYDGIAGTTESLYSMEPEWIRQCLEIMAPFPCNPTLGRNGVAYVRSLDQNVSSSAAFVKNKVLPHVVKDDSEFWQQPAAKIGFRVRAEDMEAIEKRVAEYPMSGFVGFKTENIMFEFCNAKASKGALLLKFCQDHHIDTESVWAFGDMTNDISMLQVAGVGVCMLNGSEDTKAAADLITEKSVEDEGWADFVEKHILAKLD</sequence>
<dbReference type="GO" id="GO:0005829">
    <property type="term" value="C:cytosol"/>
    <property type="evidence" value="ECO:0007669"/>
    <property type="project" value="TreeGrafter"/>
</dbReference>
<evidence type="ECO:0000313" key="2">
    <source>
        <dbReference type="EMBL" id="MSC35107.1"/>
    </source>
</evidence>
<dbReference type="PANTHER" id="PTHR10000">
    <property type="entry name" value="PHOSPHOSERINE PHOSPHATASE"/>
    <property type="match status" value="1"/>
</dbReference>
<dbReference type="InterPro" id="IPR023214">
    <property type="entry name" value="HAD_sf"/>
</dbReference>
<keyword evidence="4" id="KW-1185">Reference proteome</keyword>
<dbReference type="AlphaFoldDB" id="A0A6N7SCJ6"/>
<dbReference type="InterPro" id="IPR006379">
    <property type="entry name" value="HAD-SF_hydro_IIB"/>
</dbReference>
<dbReference type="Pfam" id="PF08282">
    <property type="entry name" value="Hydrolase_3"/>
    <property type="match status" value="1"/>
</dbReference>
<reference evidence="3 4" key="1">
    <citation type="journal article" date="2019" name="Nat. Med.">
        <title>A library of human gut bacterial isolates paired with longitudinal multiomics data enables mechanistic microbiome research.</title>
        <authorList>
            <person name="Poyet M."/>
            <person name="Groussin M."/>
            <person name="Gibbons S.M."/>
            <person name="Avila-Pacheco J."/>
            <person name="Jiang X."/>
            <person name="Kearney S.M."/>
            <person name="Perrotta A.R."/>
            <person name="Berdy B."/>
            <person name="Zhao S."/>
            <person name="Lieberman T.D."/>
            <person name="Swanson P.K."/>
            <person name="Smith M."/>
            <person name="Roesemann S."/>
            <person name="Alexander J.E."/>
            <person name="Rich S.A."/>
            <person name="Livny J."/>
            <person name="Vlamakis H."/>
            <person name="Clish C."/>
            <person name="Bullock K."/>
            <person name="Deik A."/>
            <person name="Scott J."/>
            <person name="Pierce K.A."/>
            <person name="Xavier R.J."/>
            <person name="Alm E.J."/>
        </authorList>
    </citation>
    <scope>NUCLEOTIDE SEQUENCE [LARGE SCALE GENOMIC DNA]</scope>
    <source>
        <strain evidence="1 3">BIOML-A4</strain>
        <strain evidence="2 4">BIOML-A5</strain>
    </source>
</reference>
<dbReference type="Proteomes" id="UP000480929">
    <property type="component" value="Unassembled WGS sequence"/>
</dbReference>
<dbReference type="Gene3D" id="3.30.1240.10">
    <property type="match status" value="1"/>
</dbReference>
<comment type="caution">
    <text evidence="1">The sequence shown here is derived from an EMBL/GenBank/DDBJ whole genome shotgun (WGS) entry which is preliminary data.</text>
</comment>
<proteinExistence type="predicted"/>
<dbReference type="SUPFAM" id="SSF56784">
    <property type="entry name" value="HAD-like"/>
    <property type="match status" value="1"/>
</dbReference>
<evidence type="ECO:0000313" key="4">
    <source>
        <dbReference type="Proteomes" id="UP000480929"/>
    </source>
</evidence>
<dbReference type="Gene3D" id="3.40.50.1000">
    <property type="entry name" value="HAD superfamily/HAD-like"/>
    <property type="match status" value="1"/>
</dbReference>
<accession>A0A6N7SCJ6</accession>
<protein>
    <submittedName>
        <fullName evidence="1">HAD-IIB family hydrolase</fullName>
    </submittedName>
</protein>
<dbReference type="RefSeq" id="WP_154240639.1">
    <property type="nucleotide sequence ID" value="NZ_WKPI01000056.1"/>
</dbReference>
<evidence type="ECO:0000313" key="3">
    <source>
        <dbReference type="Proteomes" id="UP000433575"/>
    </source>
</evidence>
<dbReference type="GO" id="GO:0016791">
    <property type="term" value="F:phosphatase activity"/>
    <property type="evidence" value="ECO:0007669"/>
    <property type="project" value="UniProtKB-ARBA"/>
</dbReference>
<dbReference type="InterPro" id="IPR036412">
    <property type="entry name" value="HAD-like_sf"/>
</dbReference>
<dbReference type="GO" id="GO:0000287">
    <property type="term" value="F:magnesium ion binding"/>
    <property type="evidence" value="ECO:0007669"/>
    <property type="project" value="TreeGrafter"/>
</dbReference>